<feature type="coiled-coil region" evidence="1">
    <location>
        <begin position="289"/>
        <end position="316"/>
    </location>
</feature>
<dbReference type="STRING" id="170623.SAMN04244579_03449"/>
<proteinExistence type="predicted"/>
<name>A0A1H6WTY5_9GAMM</name>
<evidence type="ECO:0000256" key="1">
    <source>
        <dbReference type="SAM" id="Coils"/>
    </source>
</evidence>
<dbReference type="EMBL" id="FNYO01000049">
    <property type="protein sequence ID" value="SEJ19386.1"/>
    <property type="molecule type" value="Genomic_DNA"/>
</dbReference>
<accession>A0A1H6WTY5</accession>
<dbReference type="AlphaFoldDB" id="A0A1H6WTY5"/>
<evidence type="ECO:0000313" key="2">
    <source>
        <dbReference type="EMBL" id="SEJ19386.1"/>
    </source>
</evidence>
<sequence length="398" mass="45029">MAKGIPMSEYQYYEFAAIDRPLTPQQQAELRSRSTRATITASSFINEYHWGDLKGDPLDWMRRYFDAHVYYANWGSCCLLLRLPRATLEQAVLDAFVLPAERGSAFSASATDEHWILDWSDWDEEGTGDCERFWDEESQRWMARLLPLRDELLRGDTRPLYLGWLARLCGGELDDAAVEPPLPAGLQTLSGAQQALVEYLQIDPDWLAAAAGASEPLPASDETAPALDAWLDVQTPETLRAALRLLLEGRGAQAEREARRRFLDWQRERQPVVAAPTRRRVADIAVLRQVAAQRRLERERQARDAEEARLRAERQRALERLANDADAAWAGIDRTLQRGTGAAYDQALQSLRALAEALVQAGREREFRSGLARLQQSHGRRGAWVRRLIAAGLVERES</sequence>
<gene>
    <name evidence="2" type="ORF">SAMN04244579_03449</name>
</gene>
<organism evidence="2 3">
    <name type="scientific">Azotobacter beijerinckii</name>
    <dbReference type="NCBI Taxonomy" id="170623"/>
    <lineage>
        <taxon>Bacteria</taxon>
        <taxon>Pseudomonadati</taxon>
        <taxon>Pseudomonadota</taxon>
        <taxon>Gammaproteobacteria</taxon>
        <taxon>Pseudomonadales</taxon>
        <taxon>Pseudomonadaceae</taxon>
        <taxon>Azotobacter</taxon>
    </lineage>
</organism>
<keyword evidence="1" id="KW-0175">Coiled coil</keyword>
<evidence type="ECO:0000313" key="3">
    <source>
        <dbReference type="Proteomes" id="UP000199005"/>
    </source>
</evidence>
<reference evidence="2 3" key="1">
    <citation type="submission" date="2016-10" db="EMBL/GenBank/DDBJ databases">
        <authorList>
            <person name="de Groot N.N."/>
        </authorList>
    </citation>
    <scope>NUCLEOTIDE SEQUENCE [LARGE SCALE GENOMIC DNA]</scope>
    <source>
        <strain evidence="2 3">DSM 1041</strain>
    </source>
</reference>
<protein>
    <submittedName>
        <fullName evidence="2">Uncharacterized protein</fullName>
    </submittedName>
</protein>
<dbReference type="Proteomes" id="UP000199005">
    <property type="component" value="Unassembled WGS sequence"/>
</dbReference>